<dbReference type="RefSeq" id="WP_091784931.1">
    <property type="nucleotide sequence ID" value="NZ_LT629711.1"/>
</dbReference>
<gene>
    <name evidence="4" type="ORF">SAMN04489867_2083</name>
</gene>
<name>A0A1H0RTA8_9MICO</name>
<feature type="domain" description="RsbT co-antagonist protein RsbRD N-terminal" evidence="3">
    <location>
        <begin position="36"/>
        <end position="178"/>
    </location>
</feature>
<dbReference type="PANTHER" id="PTHR33744:SF1">
    <property type="entry name" value="DNA-BINDING TRANSCRIPTIONAL ACTIVATOR ADER"/>
    <property type="match status" value="1"/>
</dbReference>
<dbReference type="InterPro" id="IPR042070">
    <property type="entry name" value="PucR_C-HTH_sf"/>
</dbReference>
<organism evidence="4 5">
    <name type="scientific">Pedococcus dokdonensis</name>
    <dbReference type="NCBI Taxonomy" id="443156"/>
    <lineage>
        <taxon>Bacteria</taxon>
        <taxon>Bacillati</taxon>
        <taxon>Actinomycetota</taxon>
        <taxon>Actinomycetes</taxon>
        <taxon>Micrococcales</taxon>
        <taxon>Intrasporangiaceae</taxon>
        <taxon>Pedococcus</taxon>
    </lineage>
</organism>
<accession>A0A1H0RTA8</accession>
<evidence type="ECO:0000313" key="5">
    <source>
        <dbReference type="Proteomes" id="UP000199077"/>
    </source>
</evidence>
<protein>
    <submittedName>
        <fullName evidence="4">DNA-binding transcriptional regulator, PucR family</fullName>
    </submittedName>
</protein>
<dbReference type="PANTHER" id="PTHR33744">
    <property type="entry name" value="CARBOHYDRATE DIACID REGULATOR"/>
    <property type="match status" value="1"/>
</dbReference>
<keyword evidence="4" id="KW-0238">DNA-binding</keyword>
<dbReference type="Pfam" id="PF13556">
    <property type="entry name" value="HTH_30"/>
    <property type="match status" value="1"/>
</dbReference>
<dbReference type="EMBL" id="LT629711">
    <property type="protein sequence ID" value="SDP32683.1"/>
    <property type="molecule type" value="Genomic_DNA"/>
</dbReference>
<dbReference type="Pfam" id="PF14361">
    <property type="entry name" value="RsbRD_N"/>
    <property type="match status" value="1"/>
</dbReference>
<dbReference type="InterPro" id="IPR025736">
    <property type="entry name" value="PucR_C-HTH_dom"/>
</dbReference>
<dbReference type="InterPro" id="IPR025751">
    <property type="entry name" value="RsbRD_N_dom"/>
</dbReference>
<keyword evidence="5" id="KW-1185">Reference proteome</keyword>
<evidence type="ECO:0000259" key="2">
    <source>
        <dbReference type="Pfam" id="PF13556"/>
    </source>
</evidence>
<dbReference type="STRING" id="443156.SAMN04489867_2083"/>
<feature type="domain" description="PucR C-terminal helix-turn-helix" evidence="2">
    <location>
        <begin position="345"/>
        <end position="400"/>
    </location>
</feature>
<dbReference type="GO" id="GO:0003677">
    <property type="term" value="F:DNA binding"/>
    <property type="evidence" value="ECO:0007669"/>
    <property type="project" value="UniProtKB-KW"/>
</dbReference>
<reference evidence="5" key="1">
    <citation type="submission" date="2016-10" db="EMBL/GenBank/DDBJ databases">
        <authorList>
            <person name="Varghese N."/>
            <person name="Submissions S."/>
        </authorList>
    </citation>
    <scope>NUCLEOTIDE SEQUENCE [LARGE SCALE GENOMIC DNA]</scope>
    <source>
        <strain evidence="5">DSM 22329</strain>
    </source>
</reference>
<evidence type="ECO:0000259" key="3">
    <source>
        <dbReference type="Pfam" id="PF14361"/>
    </source>
</evidence>
<dbReference type="InterPro" id="IPR051448">
    <property type="entry name" value="CdaR-like_regulators"/>
</dbReference>
<sequence>MTSDVTPSPSAAMVTERAAGLTMSPEVLARLKGALPSVASHAVEAIIEEVPSYASARDYLVGNIETAVQVALGTFLSIAARSDDPSTPLGPARQASYNLGRGEARSGRSMDALLSAYRIGARVSWRGLSEESVRAGMDAEVLARFAELVFAYIDELSAASVAGHADELATAERVQQRELERLAIEMLRGASDELVERRAERAGWELPRTVTVLLAPDAELHHARTMVDGRSLVLTEDVPGVDAREDVAALIVPRLTVTARRRLVAALDSHDVVLGPTRPWREAATSHQRALRGRATRTTRRTAYDTEAHLADIVLGADPAALADLRAQALAPLADATPASRERLEETLRLWLLHRGRREPVAEALFVHPQTVRYRVGQLRELFGDALDDPRRVADLVIALGTGQPSPPRSAARTTAPSTRAAPQP</sequence>
<evidence type="ECO:0000256" key="1">
    <source>
        <dbReference type="SAM" id="MobiDB-lite"/>
    </source>
</evidence>
<dbReference type="Proteomes" id="UP000199077">
    <property type="component" value="Chromosome I"/>
</dbReference>
<dbReference type="OrthoDB" id="5243741at2"/>
<feature type="compositionally biased region" description="Low complexity" evidence="1">
    <location>
        <begin position="409"/>
        <end position="425"/>
    </location>
</feature>
<feature type="region of interest" description="Disordered" evidence="1">
    <location>
        <begin position="400"/>
        <end position="425"/>
    </location>
</feature>
<dbReference type="Gene3D" id="1.10.10.2840">
    <property type="entry name" value="PucR C-terminal helix-turn-helix domain"/>
    <property type="match status" value="1"/>
</dbReference>
<dbReference type="AlphaFoldDB" id="A0A1H0RTA8"/>
<proteinExistence type="predicted"/>
<evidence type="ECO:0000313" key="4">
    <source>
        <dbReference type="EMBL" id="SDP32683.1"/>
    </source>
</evidence>